<dbReference type="InterPro" id="IPR003439">
    <property type="entry name" value="ABC_transporter-like_ATP-bd"/>
</dbReference>
<accession>A0A8J7UZS9</accession>
<proteinExistence type="inferred from homology"/>
<evidence type="ECO:0000256" key="2">
    <source>
        <dbReference type="ARBA" id="ARBA00022448"/>
    </source>
</evidence>
<dbReference type="GO" id="GO:0015807">
    <property type="term" value="P:L-amino acid transport"/>
    <property type="evidence" value="ECO:0007669"/>
    <property type="project" value="TreeGrafter"/>
</dbReference>
<dbReference type="InterPro" id="IPR052156">
    <property type="entry name" value="BCAA_Transport_ATP-bd_LivF"/>
</dbReference>
<dbReference type="AlphaFoldDB" id="A0A8J7UZS9"/>
<dbReference type="Pfam" id="PF00005">
    <property type="entry name" value="ABC_tran"/>
    <property type="match status" value="1"/>
</dbReference>
<dbReference type="SUPFAM" id="SSF52540">
    <property type="entry name" value="P-loop containing nucleoside triphosphate hydrolases"/>
    <property type="match status" value="1"/>
</dbReference>
<dbReference type="PANTHER" id="PTHR43820:SF8">
    <property type="entry name" value="ABC TRANSPORTER SUBSTRATE-BINDING PROTEIN"/>
    <property type="match status" value="1"/>
</dbReference>
<name>A0A8J7UZS9_9PROT</name>
<organism evidence="7 8">
    <name type="scientific">Marivibrio halodurans</name>
    <dbReference type="NCBI Taxonomy" id="2039722"/>
    <lineage>
        <taxon>Bacteria</taxon>
        <taxon>Pseudomonadati</taxon>
        <taxon>Pseudomonadota</taxon>
        <taxon>Alphaproteobacteria</taxon>
        <taxon>Rhodospirillales</taxon>
        <taxon>Rhodospirillaceae</taxon>
        <taxon>Marivibrio</taxon>
    </lineage>
</organism>
<dbReference type="CDD" id="cd03224">
    <property type="entry name" value="ABC_TM1139_LivF_branched"/>
    <property type="match status" value="1"/>
</dbReference>
<keyword evidence="3" id="KW-0547">Nucleotide-binding</keyword>
<keyword evidence="5" id="KW-0029">Amino-acid transport</keyword>
<dbReference type="PANTHER" id="PTHR43820">
    <property type="entry name" value="HIGH-AFFINITY BRANCHED-CHAIN AMINO ACID TRANSPORT ATP-BINDING PROTEIN LIVF"/>
    <property type="match status" value="1"/>
</dbReference>
<evidence type="ECO:0000313" key="8">
    <source>
        <dbReference type="Proteomes" id="UP000672602"/>
    </source>
</evidence>
<reference evidence="7" key="1">
    <citation type="submission" date="2021-04" db="EMBL/GenBank/DDBJ databases">
        <authorList>
            <person name="Zhang D.-C."/>
        </authorList>
    </citation>
    <scope>NUCLEOTIDE SEQUENCE</scope>
    <source>
        <strain evidence="7">CGMCC 1.15697</strain>
    </source>
</reference>
<evidence type="ECO:0000256" key="3">
    <source>
        <dbReference type="ARBA" id="ARBA00022741"/>
    </source>
</evidence>
<evidence type="ECO:0000256" key="5">
    <source>
        <dbReference type="ARBA" id="ARBA00022970"/>
    </source>
</evidence>
<feature type="domain" description="ABC transporter" evidence="6">
    <location>
        <begin position="18"/>
        <end position="255"/>
    </location>
</feature>
<dbReference type="GO" id="GO:0005524">
    <property type="term" value="F:ATP binding"/>
    <property type="evidence" value="ECO:0007669"/>
    <property type="project" value="UniProtKB-KW"/>
</dbReference>
<evidence type="ECO:0000313" key="7">
    <source>
        <dbReference type="EMBL" id="MBP5856006.1"/>
    </source>
</evidence>
<dbReference type="InterPro" id="IPR027417">
    <property type="entry name" value="P-loop_NTPase"/>
</dbReference>
<dbReference type="Proteomes" id="UP000672602">
    <property type="component" value="Unassembled WGS sequence"/>
</dbReference>
<dbReference type="InterPro" id="IPR003593">
    <property type="entry name" value="AAA+_ATPase"/>
</dbReference>
<dbReference type="GO" id="GO:0016887">
    <property type="term" value="F:ATP hydrolysis activity"/>
    <property type="evidence" value="ECO:0007669"/>
    <property type="project" value="InterPro"/>
</dbReference>
<keyword evidence="8" id="KW-1185">Reference proteome</keyword>
<keyword evidence="2" id="KW-0813">Transport</keyword>
<comment type="caution">
    <text evidence="7">The sequence shown here is derived from an EMBL/GenBank/DDBJ whole genome shotgun (WGS) entry which is preliminary data.</text>
</comment>
<dbReference type="InterPro" id="IPR017871">
    <property type="entry name" value="ABC_transporter-like_CS"/>
</dbReference>
<dbReference type="Gene3D" id="3.40.50.300">
    <property type="entry name" value="P-loop containing nucleotide triphosphate hydrolases"/>
    <property type="match status" value="1"/>
</dbReference>
<dbReference type="PROSITE" id="PS50893">
    <property type="entry name" value="ABC_TRANSPORTER_2"/>
    <property type="match status" value="1"/>
</dbReference>
<dbReference type="EMBL" id="JAGMWN010000001">
    <property type="protein sequence ID" value="MBP5856006.1"/>
    <property type="molecule type" value="Genomic_DNA"/>
</dbReference>
<dbReference type="PROSITE" id="PS00211">
    <property type="entry name" value="ABC_TRANSPORTER_1"/>
    <property type="match status" value="1"/>
</dbReference>
<dbReference type="GO" id="GO:0015658">
    <property type="term" value="F:branched-chain amino acid transmembrane transporter activity"/>
    <property type="evidence" value="ECO:0007669"/>
    <property type="project" value="TreeGrafter"/>
</dbReference>
<dbReference type="SMART" id="SM00382">
    <property type="entry name" value="AAA"/>
    <property type="match status" value="1"/>
</dbReference>
<evidence type="ECO:0000256" key="4">
    <source>
        <dbReference type="ARBA" id="ARBA00022840"/>
    </source>
</evidence>
<sequence>MKAAAGMPERDDAKRSVLDVRNIEVVFNHTVQVLRGLSLAVEEGSITALLGSNGAGKTTTLKAVSGLLDLENGAVTGGDILFDGAATRGFKPHELVRNGLFHVMEGRHVFEDLTVEENLVAATFSRAGASARDFDLVYSYFPRLHERRKALAGYLSGGEQQMLAIGRALVAQPRIILLDEPSLGLSPLLTEEIFTIIARINAEQGTSMLLVEQNAAMAFAVSSYAYIMETGRIVIDGPTDRLANDPDVREFYLGVGDEGASRNYRDVKHYKRRKRWLS</sequence>
<keyword evidence="4 7" id="KW-0067">ATP-binding</keyword>
<comment type="similarity">
    <text evidence="1">Belongs to the ABC transporter superfamily.</text>
</comment>
<gene>
    <name evidence="7" type="ORF">KAJ83_03230</name>
</gene>
<protein>
    <submittedName>
        <fullName evidence="7">ABC transporter ATP-binding protein</fullName>
    </submittedName>
</protein>
<evidence type="ECO:0000256" key="1">
    <source>
        <dbReference type="ARBA" id="ARBA00005417"/>
    </source>
</evidence>
<evidence type="ECO:0000259" key="6">
    <source>
        <dbReference type="PROSITE" id="PS50893"/>
    </source>
</evidence>